<name>A0ABR2SK80_9ROSI</name>
<comment type="caution">
    <text evidence="1">The sequence shown here is derived from an EMBL/GenBank/DDBJ whole genome shotgun (WGS) entry which is preliminary data.</text>
</comment>
<proteinExistence type="predicted"/>
<keyword evidence="2" id="KW-1185">Reference proteome</keyword>
<gene>
    <name evidence="1" type="ORF">V6N11_038411</name>
</gene>
<dbReference type="Proteomes" id="UP001396334">
    <property type="component" value="Unassembled WGS sequence"/>
</dbReference>
<organism evidence="1 2">
    <name type="scientific">Hibiscus sabdariffa</name>
    <name type="common">roselle</name>
    <dbReference type="NCBI Taxonomy" id="183260"/>
    <lineage>
        <taxon>Eukaryota</taxon>
        <taxon>Viridiplantae</taxon>
        <taxon>Streptophyta</taxon>
        <taxon>Embryophyta</taxon>
        <taxon>Tracheophyta</taxon>
        <taxon>Spermatophyta</taxon>
        <taxon>Magnoliopsida</taxon>
        <taxon>eudicotyledons</taxon>
        <taxon>Gunneridae</taxon>
        <taxon>Pentapetalae</taxon>
        <taxon>rosids</taxon>
        <taxon>malvids</taxon>
        <taxon>Malvales</taxon>
        <taxon>Malvaceae</taxon>
        <taxon>Malvoideae</taxon>
        <taxon>Hibiscus</taxon>
    </lineage>
</organism>
<evidence type="ECO:0000313" key="1">
    <source>
        <dbReference type="EMBL" id="KAK9025547.1"/>
    </source>
</evidence>
<protein>
    <submittedName>
        <fullName evidence="1">Uncharacterized protein</fullName>
    </submittedName>
</protein>
<dbReference type="EMBL" id="JBBPBN010000013">
    <property type="protein sequence ID" value="KAK9025547.1"/>
    <property type="molecule type" value="Genomic_DNA"/>
</dbReference>
<sequence>MEESIPKKRHTNPPVALTSTCTASLDNKHHHETKGKRSKTNIITDLEEKQEENSLASHWIFCSPILEGKPENFLSKTISNLNHDCREPKIPLSLPEGNIEEFAKEKKKINKTIPTKKGEEEPVERGEGDQLRWVTQLAVGAVKKRV</sequence>
<reference evidence="1 2" key="1">
    <citation type="journal article" date="2024" name="G3 (Bethesda)">
        <title>Genome assembly of Hibiscus sabdariffa L. provides insights into metabolisms of medicinal natural products.</title>
        <authorList>
            <person name="Kim T."/>
        </authorList>
    </citation>
    <scope>NUCLEOTIDE SEQUENCE [LARGE SCALE GENOMIC DNA]</scope>
    <source>
        <strain evidence="1">TK-2024</strain>
        <tissue evidence="1">Old leaves</tissue>
    </source>
</reference>
<evidence type="ECO:0000313" key="2">
    <source>
        <dbReference type="Proteomes" id="UP001396334"/>
    </source>
</evidence>
<accession>A0ABR2SK80</accession>